<dbReference type="EMBL" id="SRPW01001568">
    <property type="protein sequence ID" value="KAG6000099.1"/>
    <property type="molecule type" value="Genomic_DNA"/>
</dbReference>
<keyword evidence="5" id="KW-1185">Reference proteome</keyword>
<keyword evidence="2" id="KW-0175">Coiled coil</keyword>
<evidence type="ECO:0000313" key="5">
    <source>
        <dbReference type="Proteomes" id="UP000748025"/>
    </source>
</evidence>
<feature type="region of interest" description="Disordered" evidence="3">
    <location>
        <begin position="88"/>
        <end position="153"/>
    </location>
</feature>
<dbReference type="PANTHER" id="PTHR31996:SF2">
    <property type="entry name" value="COILED-COIL DOMAIN-CONTAINING PROTEIN 115"/>
    <property type="match status" value="1"/>
</dbReference>
<sequence length="212" mass="24175">MATDDHLQLQLHIDNLLQRHLALLDQYTSLRERLSRLHSSTLQDIARANFSAQRGQRFGQDQYDGRMRALRRVVVEGEERVRICVVRGGGDDETGVNEREEDKKANDEKNGDDKSPEDDVKADHDKKSEDDKKADNDKKTPNHNHKHDPLRWFGILTPPPLRSAQAHAVEAVEQVIPQLVSIAAEMQHLEIEVRRARKKRDKGQGKSKSSKG</sequence>
<evidence type="ECO:0000256" key="3">
    <source>
        <dbReference type="SAM" id="MobiDB-lite"/>
    </source>
</evidence>
<dbReference type="OrthoDB" id="408631at2759"/>
<gene>
    <name evidence="4" type="ORF">E4U43_001695</name>
</gene>
<name>A0A9P7SVR0_9HYPO</name>
<feature type="compositionally biased region" description="Basic and acidic residues" evidence="3">
    <location>
        <begin position="96"/>
        <end position="140"/>
    </location>
</feature>
<dbReference type="GO" id="GO:0070072">
    <property type="term" value="P:vacuolar proton-transporting V-type ATPase complex assembly"/>
    <property type="evidence" value="ECO:0007669"/>
    <property type="project" value="InterPro"/>
</dbReference>
<proteinExistence type="predicted"/>
<dbReference type="GO" id="GO:0051082">
    <property type="term" value="F:unfolded protein binding"/>
    <property type="evidence" value="ECO:0007669"/>
    <property type="project" value="TreeGrafter"/>
</dbReference>
<dbReference type="AlphaFoldDB" id="A0A9P7SVR0"/>
<reference evidence="4" key="1">
    <citation type="journal article" date="2020" name="bioRxiv">
        <title>Whole genome comparisons of ergot fungi reveals the divergence and evolution of species within the genus Claviceps are the result of varying mechanisms driving genome evolution and host range expansion.</title>
        <authorList>
            <person name="Wyka S.A."/>
            <person name="Mondo S.J."/>
            <person name="Liu M."/>
            <person name="Dettman J."/>
            <person name="Nalam V."/>
            <person name="Broders K.D."/>
        </authorList>
    </citation>
    <scope>NUCLEOTIDE SEQUENCE</scope>
    <source>
        <strain evidence="4">CCC 602</strain>
    </source>
</reference>
<evidence type="ECO:0000313" key="4">
    <source>
        <dbReference type="EMBL" id="KAG6000099.1"/>
    </source>
</evidence>
<dbReference type="PANTHER" id="PTHR31996">
    <property type="entry name" value="COILED-COIL DOMAIN-CONTAINING PROTEIN 115"/>
    <property type="match status" value="1"/>
</dbReference>
<comment type="caution">
    <text evidence="4">The sequence shown here is derived from an EMBL/GenBank/DDBJ whole genome shotgun (WGS) entry which is preliminary data.</text>
</comment>
<evidence type="ECO:0000256" key="2">
    <source>
        <dbReference type="SAM" id="Coils"/>
    </source>
</evidence>
<accession>A0A9P7SVR0</accession>
<dbReference type="Pfam" id="PF21730">
    <property type="entry name" value="Vma22_CCDC115"/>
    <property type="match status" value="1"/>
</dbReference>
<evidence type="ECO:0000256" key="1">
    <source>
        <dbReference type="ARBA" id="ARBA00093634"/>
    </source>
</evidence>
<organism evidence="4 5">
    <name type="scientific">Claviceps pusilla</name>
    <dbReference type="NCBI Taxonomy" id="123648"/>
    <lineage>
        <taxon>Eukaryota</taxon>
        <taxon>Fungi</taxon>
        <taxon>Dikarya</taxon>
        <taxon>Ascomycota</taxon>
        <taxon>Pezizomycotina</taxon>
        <taxon>Sordariomycetes</taxon>
        <taxon>Hypocreomycetidae</taxon>
        <taxon>Hypocreales</taxon>
        <taxon>Clavicipitaceae</taxon>
        <taxon>Claviceps</taxon>
    </lineage>
</organism>
<protein>
    <recommendedName>
        <fullName evidence="1">Vacuolar ATPase assembly protein VMA22</fullName>
    </recommendedName>
</protein>
<dbReference type="Proteomes" id="UP000748025">
    <property type="component" value="Unassembled WGS sequence"/>
</dbReference>
<dbReference type="InterPro" id="IPR040357">
    <property type="entry name" value="Vma22/CCDC115"/>
</dbReference>
<feature type="coiled-coil region" evidence="2">
    <location>
        <begin position="179"/>
        <end position="206"/>
    </location>
</feature>
<dbReference type="GO" id="GO:1990871">
    <property type="term" value="C:Vma12-Vma22 assembly complex"/>
    <property type="evidence" value="ECO:0007669"/>
    <property type="project" value="TreeGrafter"/>
</dbReference>